<proteinExistence type="predicted"/>
<gene>
    <name evidence="2" type="ORF">DB88DRAFT_475647</name>
    <name evidence="1" type="ORF">DB88DRAFT_475695</name>
</gene>
<evidence type="ECO:0000313" key="3">
    <source>
        <dbReference type="Proteomes" id="UP001182556"/>
    </source>
</evidence>
<protein>
    <submittedName>
        <fullName evidence="2">Uncharacterized protein</fullName>
    </submittedName>
</protein>
<dbReference type="EMBL" id="JAODAN010000013">
    <property type="protein sequence ID" value="KAK1920721.1"/>
    <property type="molecule type" value="Genomic_DNA"/>
</dbReference>
<comment type="caution">
    <text evidence="2">The sequence shown here is derived from an EMBL/GenBank/DDBJ whole genome shotgun (WGS) entry which is preliminary data.</text>
</comment>
<dbReference type="Proteomes" id="UP001182556">
    <property type="component" value="Unassembled WGS sequence"/>
</dbReference>
<evidence type="ECO:0000313" key="2">
    <source>
        <dbReference type="EMBL" id="KAK1920721.1"/>
    </source>
</evidence>
<dbReference type="AlphaFoldDB" id="A0AAD9CX49"/>
<keyword evidence="3" id="KW-1185">Reference proteome</keyword>
<reference evidence="2" key="1">
    <citation type="submission" date="2023-02" db="EMBL/GenBank/DDBJ databases">
        <title>Identification and recombinant expression of a fungal hydrolase from Papiliotrema laurentii that hydrolyzes apple cutin and clears colloidal polyester polyurethane.</title>
        <authorList>
            <consortium name="DOE Joint Genome Institute"/>
            <person name="Roman V.A."/>
            <person name="Bojanowski C."/>
            <person name="Crable B.R."/>
            <person name="Wagner D.N."/>
            <person name="Hung C.S."/>
            <person name="Nadeau L.J."/>
            <person name="Schratz L."/>
            <person name="Haridas S."/>
            <person name="Pangilinan J."/>
            <person name="Lipzen A."/>
            <person name="Na H."/>
            <person name="Yan M."/>
            <person name="Ng V."/>
            <person name="Grigoriev I.V."/>
            <person name="Spatafora J.W."/>
            <person name="Barlow D."/>
            <person name="Biffinger J."/>
            <person name="Kelley-Loughnane N."/>
            <person name="Varaljay V.A."/>
            <person name="Crookes-Goodson W.J."/>
        </authorList>
    </citation>
    <scope>NUCLEOTIDE SEQUENCE</scope>
    <source>
        <strain evidence="2">5307AH</strain>
    </source>
</reference>
<dbReference type="EMBL" id="JAODAN010000014">
    <property type="protein sequence ID" value="KAK1920658.1"/>
    <property type="molecule type" value="Genomic_DNA"/>
</dbReference>
<evidence type="ECO:0000313" key="1">
    <source>
        <dbReference type="EMBL" id="KAK1920658.1"/>
    </source>
</evidence>
<organism evidence="2 3">
    <name type="scientific">Papiliotrema laurentii</name>
    <name type="common">Cryptococcus laurentii</name>
    <dbReference type="NCBI Taxonomy" id="5418"/>
    <lineage>
        <taxon>Eukaryota</taxon>
        <taxon>Fungi</taxon>
        <taxon>Dikarya</taxon>
        <taxon>Basidiomycota</taxon>
        <taxon>Agaricomycotina</taxon>
        <taxon>Tremellomycetes</taxon>
        <taxon>Tremellales</taxon>
        <taxon>Rhynchogastremaceae</taxon>
        <taxon>Papiliotrema</taxon>
    </lineage>
</organism>
<sequence length="261" mass="30057">MTGLRETSFSPLVTVIIAFEADFRLSLPTSRILLDYIEFLSILHVHRHPLNKALLRWAACSLQRDSWIAQFSPLTLYPGSAAFSYTIQQVFCLVTDPTTSAHDARPRPVVRADRKRATLSRYRLPRHRHLSEAERDFLREMHQKRRLRCEIVGMSRSIDSSQSETHRLRWIINDRSLESTSVSNTDRRRRIVFSTLSSSRDFKRQLDIYHTLKLPPNLVVPNHQSDALLASASALAPAAYRPAQVESPRPPLEINTKYVVF</sequence>
<name>A0AAD9CX49_PAPLA</name>
<accession>A0AAD9CX49</accession>